<dbReference type="Proteomes" id="UP000600171">
    <property type="component" value="Unassembled WGS sequence"/>
</dbReference>
<reference evidence="4 5" key="1">
    <citation type="journal article" date="2014" name="Int. J. Syst. Evol. Microbiol.">
        <title>Complete genome sequence of Corynebacterium casei LMG S-19264T (=DSM 44701T), isolated from a smear-ripened cheese.</title>
        <authorList>
            <consortium name="US DOE Joint Genome Institute (JGI-PGF)"/>
            <person name="Walter F."/>
            <person name="Albersmeier A."/>
            <person name="Kalinowski J."/>
            <person name="Ruckert C."/>
        </authorList>
    </citation>
    <scope>NUCLEOTIDE SEQUENCE [LARGE SCALE GENOMIC DNA]</scope>
    <source>
        <strain evidence="4 5">CCM 8669</strain>
    </source>
</reference>
<evidence type="ECO:0000313" key="5">
    <source>
        <dbReference type="Proteomes" id="UP000600171"/>
    </source>
</evidence>
<dbReference type="SMART" id="SM00563">
    <property type="entry name" value="PlsC"/>
    <property type="match status" value="1"/>
</dbReference>
<gene>
    <name evidence="4" type="ORF">GCM10007359_05490</name>
</gene>
<keyword evidence="5" id="KW-1185">Reference proteome</keyword>
<comment type="caution">
    <text evidence="4">The sequence shown here is derived from an EMBL/GenBank/DDBJ whole genome shotgun (WGS) entry which is preliminary data.</text>
</comment>
<dbReference type="AlphaFoldDB" id="A0A917MRH6"/>
<dbReference type="GO" id="GO:0006654">
    <property type="term" value="P:phosphatidic acid biosynthetic process"/>
    <property type="evidence" value="ECO:0007669"/>
    <property type="project" value="TreeGrafter"/>
</dbReference>
<evidence type="ECO:0000256" key="2">
    <source>
        <dbReference type="ARBA" id="ARBA00023315"/>
    </source>
</evidence>
<evidence type="ECO:0000256" key="1">
    <source>
        <dbReference type="ARBA" id="ARBA00022679"/>
    </source>
</evidence>
<dbReference type="SUPFAM" id="SSF69593">
    <property type="entry name" value="Glycerol-3-phosphate (1)-acyltransferase"/>
    <property type="match status" value="1"/>
</dbReference>
<sequence>MVKKQAQQPLPELEPTASGDALYKILGHSARLVYHLVMSPKIEGKEKLPRKQGYIVVANHCTEVDPITVAYPVFLTGTLPRFLAKESLFRAPGLGFILRKLAHIPVARGSVDARKSLETAKNVVNAGGAVIIYPEGTLTKDPELWPMQGRTGAARLALATGAPVYPIAHWGDHDFLPPKGKPRFFPRKKVRVKVGDALDLSSVVQPREDSRYTRSELGAVTDYFMDSVTDLLEDLRGEKAPQGRYNPATGQREI</sequence>
<dbReference type="PANTHER" id="PTHR10434:SF55">
    <property type="entry name" value="POSSIBLE ACYLTRANSFERASE"/>
    <property type="match status" value="1"/>
</dbReference>
<dbReference type="RefSeq" id="WP_188358786.1">
    <property type="nucleotide sequence ID" value="NZ_BMDC01000001.1"/>
</dbReference>
<accession>A0A917MRH6</accession>
<dbReference type="EMBL" id="BMDC01000001">
    <property type="protein sequence ID" value="GGH58869.1"/>
    <property type="molecule type" value="Genomic_DNA"/>
</dbReference>
<protein>
    <submittedName>
        <fullName evidence="4">1-acyl-sn-glycerol-3-phosphate acyltransferase</fullName>
    </submittedName>
</protein>
<dbReference type="CDD" id="cd07989">
    <property type="entry name" value="LPLAT_AGPAT-like"/>
    <property type="match status" value="1"/>
</dbReference>
<keyword evidence="1" id="KW-0808">Transferase</keyword>
<keyword evidence="2 4" id="KW-0012">Acyltransferase</keyword>
<feature type="domain" description="Phospholipid/glycerol acyltransferase" evidence="3">
    <location>
        <begin position="54"/>
        <end position="172"/>
    </location>
</feature>
<organism evidence="4 5">
    <name type="scientific">Rothia aerolata</name>
    <dbReference type="NCBI Taxonomy" id="1812262"/>
    <lineage>
        <taxon>Bacteria</taxon>
        <taxon>Bacillati</taxon>
        <taxon>Actinomycetota</taxon>
        <taxon>Actinomycetes</taxon>
        <taxon>Micrococcales</taxon>
        <taxon>Micrococcaceae</taxon>
        <taxon>Rothia</taxon>
    </lineage>
</organism>
<dbReference type="GO" id="GO:0003841">
    <property type="term" value="F:1-acylglycerol-3-phosphate O-acyltransferase activity"/>
    <property type="evidence" value="ECO:0007669"/>
    <property type="project" value="TreeGrafter"/>
</dbReference>
<proteinExistence type="predicted"/>
<dbReference type="PANTHER" id="PTHR10434">
    <property type="entry name" value="1-ACYL-SN-GLYCEROL-3-PHOSPHATE ACYLTRANSFERASE"/>
    <property type="match status" value="1"/>
</dbReference>
<name>A0A917MRH6_9MICC</name>
<evidence type="ECO:0000313" key="4">
    <source>
        <dbReference type="EMBL" id="GGH58869.1"/>
    </source>
</evidence>
<dbReference type="GO" id="GO:0005886">
    <property type="term" value="C:plasma membrane"/>
    <property type="evidence" value="ECO:0007669"/>
    <property type="project" value="TreeGrafter"/>
</dbReference>
<dbReference type="Pfam" id="PF01553">
    <property type="entry name" value="Acyltransferase"/>
    <property type="match status" value="1"/>
</dbReference>
<evidence type="ECO:0000259" key="3">
    <source>
        <dbReference type="SMART" id="SM00563"/>
    </source>
</evidence>
<dbReference type="InterPro" id="IPR002123">
    <property type="entry name" value="Plipid/glycerol_acylTrfase"/>
</dbReference>